<evidence type="ECO:0000259" key="2">
    <source>
        <dbReference type="PROSITE" id="PS50110"/>
    </source>
</evidence>
<dbReference type="InterPro" id="IPR050469">
    <property type="entry name" value="Diguanylate_Cyclase"/>
</dbReference>
<dbReference type="Proteomes" id="UP000239576">
    <property type="component" value="Unassembled WGS sequence"/>
</dbReference>
<evidence type="ECO:0000313" key="5">
    <source>
        <dbReference type="Proteomes" id="UP000239576"/>
    </source>
</evidence>
<evidence type="ECO:0000256" key="1">
    <source>
        <dbReference type="PROSITE-ProRule" id="PRU00169"/>
    </source>
</evidence>
<keyword evidence="5" id="KW-1185">Reference proteome</keyword>
<dbReference type="PANTHER" id="PTHR45138">
    <property type="entry name" value="REGULATORY COMPONENTS OF SENSORY TRANSDUCTION SYSTEM"/>
    <property type="match status" value="1"/>
</dbReference>
<reference evidence="5" key="1">
    <citation type="submission" date="2018-02" db="EMBL/GenBank/DDBJ databases">
        <authorList>
            <person name="Moore K."/>
            <person name="Momper L."/>
        </authorList>
    </citation>
    <scope>NUCLEOTIDE SEQUENCE [LARGE SCALE GENOMIC DNA]</scope>
    <source>
        <strain evidence="5">ULC18</strain>
    </source>
</reference>
<gene>
    <name evidence="4" type="ORF">C7B82_13365</name>
</gene>
<reference evidence="4 5" key="2">
    <citation type="submission" date="2018-03" db="EMBL/GenBank/DDBJ databases">
        <title>The ancient ancestry and fast evolution of plastids.</title>
        <authorList>
            <person name="Moore K.R."/>
            <person name="Magnabosco C."/>
            <person name="Momper L."/>
            <person name="Gold D.A."/>
            <person name="Bosak T."/>
            <person name="Fournier G.P."/>
        </authorList>
    </citation>
    <scope>NUCLEOTIDE SEQUENCE [LARGE SCALE GENOMIC DNA]</scope>
    <source>
        <strain evidence="4 5">ULC18</strain>
    </source>
</reference>
<dbReference type="SUPFAM" id="SSF52172">
    <property type="entry name" value="CheY-like"/>
    <property type="match status" value="1"/>
</dbReference>
<proteinExistence type="predicted"/>
<dbReference type="Gene3D" id="3.40.50.2300">
    <property type="match status" value="1"/>
</dbReference>
<sequence>MDASILLVGGDDFLATLLVRIRNLVSCTVEIAPNPSEAMPLIQAQQPDLVILQGNQPGGLELCRQIKEQTRLAWIYCILLDYPTQMLAEAWRDRFWEMECRAEALESGADAYLWCPKNDAKGEALDIDVIFQQDRLLSSQIASGLRTVKNHRELMRTNDILSAIALSDPLTELNNRRALDWELPRQVQNARSRSEQMSALMLDVDYFKNINDTYGHPVGDRALQLISGRLRHNLRFRDTLFRYGGEEFVILLSNTDEQEALLVGRRLCRLISDQTFAIDETLSLDMTISAGASSLKESDDSKGASLLKRADQNLLKAKAAGRNRVIGGEDEEPELVKH</sequence>
<evidence type="ECO:0000259" key="3">
    <source>
        <dbReference type="PROSITE" id="PS50887"/>
    </source>
</evidence>
<dbReference type="SMART" id="SM00267">
    <property type="entry name" value="GGDEF"/>
    <property type="match status" value="1"/>
</dbReference>
<protein>
    <submittedName>
        <fullName evidence="4">GGDEF domain-containing protein</fullName>
    </submittedName>
</protein>
<dbReference type="PROSITE" id="PS50110">
    <property type="entry name" value="RESPONSE_REGULATORY"/>
    <property type="match status" value="1"/>
</dbReference>
<feature type="domain" description="Response regulatory" evidence="2">
    <location>
        <begin position="4"/>
        <end position="130"/>
    </location>
</feature>
<accession>A0A2T1E6U2</accession>
<organism evidence="4 5">
    <name type="scientific">Stenomitos frigidus ULC18</name>
    <dbReference type="NCBI Taxonomy" id="2107698"/>
    <lineage>
        <taxon>Bacteria</taxon>
        <taxon>Bacillati</taxon>
        <taxon>Cyanobacteriota</taxon>
        <taxon>Cyanophyceae</taxon>
        <taxon>Leptolyngbyales</taxon>
        <taxon>Leptolyngbyaceae</taxon>
        <taxon>Stenomitos</taxon>
    </lineage>
</organism>
<dbReference type="GO" id="GO:1902201">
    <property type="term" value="P:negative regulation of bacterial-type flagellum-dependent cell motility"/>
    <property type="evidence" value="ECO:0007669"/>
    <property type="project" value="TreeGrafter"/>
</dbReference>
<dbReference type="InterPro" id="IPR043128">
    <property type="entry name" value="Rev_trsase/Diguanyl_cyclase"/>
</dbReference>
<dbReference type="PROSITE" id="PS50887">
    <property type="entry name" value="GGDEF"/>
    <property type="match status" value="1"/>
</dbReference>
<dbReference type="AlphaFoldDB" id="A0A2T1E6U2"/>
<dbReference type="GO" id="GO:0005886">
    <property type="term" value="C:plasma membrane"/>
    <property type="evidence" value="ECO:0007669"/>
    <property type="project" value="TreeGrafter"/>
</dbReference>
<dbReference type="InterPro" id="IPR000160">
    <property type="entry name" value="GGDEF_dom"/>
</dbReference>
<dbReference type="GO" id="GO:0000160">
    <property type="term" value="P:phosphorelay signal transduction system"/>
    <property type="evidence" value="ECO:0007669"/>
    <property type="project" value="InterPro"/>
</dbReference>
<dbReference type="PANTHER" id="PTHR45138:SF9">
    <property type="entry name" value="DIGUANYLATE CYCLASE DGCM-RELATED"/>
    <property type="match status" value="1"/>
</dbReference>
<dbReference type="InterPro" id="IPR029787">
    <property type="entry name" value="Nucleotide_cyclase"/>
</dbReference>
<comment type="caution">
    <text evidence="1">Lacks conserved residue(s) required for the propagation of feature annotation.</text>
</comment>
<dbReference type="InterPro" id="IPR001789">
    <property type="entry name" value="Sig_transdc_resp-reg_receiver"/>
</dbReference>
<dbReference type="Pfam" id="PF00990">
    <property type="entry name" value="GGDEF"/>
    <property type="match status" value="1"/>
</dbReference>
<dbReference type="GO" id="GO:0052621">
    <property type="term" value="F:diguanylate cyclase activity"/>
    <property type="evidence" value="ECO:0007669"/>
    <property type="project" value="TreeGrafter"/>
</dbReference>
<dbReference type="GO" id="GO:0043709">
    <property type="term" value="P:cell adhesion involved in single-species biofilm formation"/>
    <property type="evidence" value="ECO:0007669"/>
    <property type="project" value="TreeGrafter"/>
</dbReference>
<dbReference type="EMBL" id="PVWK01000079">
    <property type="protein sequence ID" value="PSB28459.1"/>
    <property type="molecule type" value="Genomic_DNA"/>
</dbReference>
<dbReference type="SUPFAM" id="SSF55073">
    <property type="entry name" value="Nucleotide cyclase"/>
    <property type="match status" value="1"/>
</dbReference>
<dbReference type="OrthoDB" id="453368at2"/>
<dbReference type="InterPro" id="IPR011006">
    <property type="entry name" value="CheY-like_superfamily"/>
</dbReference>
<dbReference type="CDD" id="cd01949">
    <property type="entry name" value="GGDEF"/>
    <property type="match status" value="1"/>
</dbReference>
<evidence type="ECO:0000313" key="4">
    <source>
        <dbReference type="EMBL" id="PSB28459.1"/>
    </source>
</evidence>
<dbReference type="NCBIfam" id="TIGR00254">
    <property type="entry name" value="GGDEF"/>
    <property type="match status" value="1"/>
</dbReference>
<dbReference type="FunFam" id="3.30.70.270:FF:000001">
    <property type="entry name" value="Diguanylate cyclase domain protein"/>
    <property type="match status" value="1"/>
</dbReference>
<dbReference type="Gene3D" id="3.30.70.270">
    <property type="match status" value="1"/>
</dbReference>
<name>A0A2T1E6U2_9CYAN</name>
<dbReference type="RefSeq" id="WP_106256787.1">
    <property type="nucleotide sequence ID" value="NZ_CAWNSW010000001.1"/>
</dbReference>
<feature type="domain" description="GGDEF" evidence="3">
    <location>
        <begin position="195"/>
        <end position="330"/>
    </location>
</feature>
<comment type="caution">
    <text evidence="4">The sequence shown here is derived from an EMBL/GenBank/DDBJ whole genome shotgun (WGS) entry which is preliminary data.</text>
</comment>